<keyword evidence="3" id="KW-1185">Reference proteome</keyword>
<feature type="compositionally biased region" description="Basic residues" evidence="1">
    <location>
        <begin position="31"/>
        <end position="44"/>
    </location>
</feature>
<reference evidence="2 3" key="1">
    <citation type="journal article" date="2009" name="Nature">
        <title>The Sorghum bicolor genome and the diversification of grasses.</title>
        <authorList>
            <person name="Paterson A.H."/>
            <person name="Bowers J.E."/>
            <person name="Bruggmann R."/>
            <person name="Dubchak I."/>
            <person name="Grimwood J."/>
            <person name="Gundlach H."/>
            <person name="Haberer G."/>
            <person name="Hellsten U."/>
            <person name="Mitros T."/>
            <person name="Poliakov A."/>
            <person name="Schmutz J."/>
            <person name="Spannagl M."/>
            <person name="Tang H."/>
            <person name="Wang X."/>
            <person name="Wicker T."/>
            <person name="Bharti A.K."/>
            <person name="Chapman J."/>
            <person name="Feltus F.A."/>
            <person name="Gowik U."/>
            <person name="Grigoriev I.V."/>
            <person name="Lyons E."/>
            <person name="Maher C.A."/>
            <person name="Martis M."/>
            <person name="Narechania A."/>
            <person name="Otillar R.P."/>
            <person name="Penning B.W."/>
            <person name="Salamov A.A."/>
            <person name="Wang Y."/>
            <person name="Zhang L."/>
            <person name="Carpita N.C."/>
            <person name="Freeling M."/>
            <person name="Gingle A.R."/>
            <person name="Hash C.T."/>
            <person name="Keller B."/>
            <person name="Klein P."/>
            <person name="Kresovich S."/>
            <person name="McCann M.C."/>
            <person name="Ming R."/>
            <person name="Peterson D.G."/>
            <person name="Mehboob-ur-Rahman"/>
            <person name="Ware D."/>
            <person name="Westhoff P."/>
            <person name="Mayer K.F."/>
            <person name="Messing J."/>
            <person name="Rokhsar D.S."/>
        </authorList>
    </citation>
    <scope>NUCLEOTIDE SEQUENCE [LARGE SCALE GENOMIC DNA]</scope>
    <source>
        <strain evidence="3">cv. BTx623</strain>
    </source>
</reference>
<feature type="region of interest" description="Disordered" evidence="1">
    <location>
        <begin position="31"/>
        <end position="50"/>
    </location>
</feature>
<evidence type="ECO:0000313" key="3">
    <source>
        <dbReference type="Proteomes" id="UP000000768"/>
    </source>
</evidence>
<dbReference type="InParanoid" id="A0A1B6Q503"/>
<sequence>MFGVDRNNKAFVAARIVASWIGDDGKVKRRRRRSRRREFQRRARCGSLGT</sequence>
<dbReference type="Gramene" id="KXG33007">
    <property type="protein sequence ID" value="KXG33007"/>
    <property type="gene ID" value="SORBI_3003G240200"/>
</dbReference>
<organism evidence="2 3">
    <name type="scientific">Sorghum bicolor</name>
    <name type="common">Sorghum</name>
    <name type="synonym">Sorghum vulgare</name>
    <dbReference type="NCBI Taxonomy" id="4558"/>
    <lineage>
        <taxon>Eukaryota</taxon>
        <taxon>Viridiplantae</taxon>
        <taxon>Streptophyta</taxon>
        <taxon>Embryophyta</taxon>
        <taxon>Tracheophyta</taxon>
        <taxon>Spermatophyta</taxon>
        <taxon>Magnoliopsida</taxon>
        <taxon>Liliopsida</taxon>
        <taxon>Poales</taxon>
        <taxon>Poaceae</taxon>
        <taxon>PACMAD clade</taxon>
        <taxon>Panicoideae</taxon>
        <taxon>Andropogonodae</taxon>
        <taxon>Andropogoneae</taxon>
        <taxon>Sorghinae</taxon>
        <taxon>Sorghum</taxon>
    </lineage>
</organism>
<gene>
    <name evidence="2" type="ORF">SORBI_3003G240200</name>
</gene>
<proteinExistence type="predicted"/>
<reference evidence="3" key="2">
    <citation type="journal article" date="2018" name="Plant J.">
        <title>The Sorghum bicolor reference genome: improved assembly, gene annotations, a transcriptome atlas, and signatures of genome organization.</title>
        <authorList>
            <person name="McCormick R.F."/>
            <person name="Truong S.K."/>
            <person name="Sreedasyam A."/>
            <person name="Jenkins J."/>
            <person name="Shu S."/>
            <person name="Sims D."/>
            <person name="Kennedy M."/>
            <person name="Amirebrahimi M."/>
            <person name="Weers B.D."/>
            <person name="McKinley B."/>
            <person name="Mattison A."/>
            <person name="Morishige D.T."/>
            <person name="Grimwood J."/>
            <person name="Schmutz J."/>
            <person name="Mullet J.E."/>
        </authorList>
    </citation>
    <scope>NUCLEOTIDE SEQUENCE [LARGE SCALE GENOMIC DNA]</scope>
    <source>
        <strain evidence="3">cv. BTx623</strain>
    </source>
</reference>
<accession>A0A1B6Q503</accession>
<evidence type="ECO:0000313" key="2">
    <source>
        <dbReference type="EMBL" id="KXG33007.1"/>
    </source>
</evidence>
<name>A0A1B6Q503_SORBI</name>
<dbReference type="EMBL" id="CM000762">
    <property type="protein sequence ID" value="KXG33007.1"/>
    <property type="molecule type" value="Genomic_DNA"/>
</dbReference>
<evidence type="ECO:0000256" key="1">
    <source>
        <dbReference type="SAM" id="MobiDB-lite"/>
    </source>
</evidence>
<protein>
    <submittedName>
        <fullName evidence="2">Uncharacterized protein</fullName>
    </submittedName>
</protein>
<dbReference type="AlphaFoldDB" id="A0A1B6Q503"/>
<dbReference type="Proteomes" id="UP000000768">
    <property type="component" value="Chromosome 3"/>
</dbReference>